<keyword evidence="2" id="KW-1133">Transmembrane helix</keyword>
<organism evidence="4 5">
    <name type="scientific">Proteus vulgaris</name>
    <dbReference type="NCBI Taxonomy" id="585"/>
    <lineage>
        <taxon>Bacteria</taxon>
        <taxon>Pseudomonadati</taxon>
        <taxon>Pseudomonadota</taxon>
        <taxon>Gammaproteobacteria</taxon>
        <taxon>Enterobacterales</taxon>
        <taxon>Morganellaceae</taxon>
        <taxon>Proteus</taxon>
    </lineage>
</organism>
<keyword evidence="5" id="KW-1185">Reference proteome</keyword>
<dbReference type="Pfam" id="PF13519">
    <property type="entry name" value="VWA_2"/>
    <property type="match status" value="1"/>
</dbReference>
<dbReference type="InterPro" id="IPR036465">
    <property type="entry name" value="vWFA_dom_sf"/>
</dbReference>
<keyword evidence="2" id="KW-0812">Transmembrane</keyword>
<evidence type="ECO:0000256" key="2">
    <source>
        <dbReference type="SAM" id="Phobius"/>
    </source>
</evidence>
<name>A0A6G6SQA9_PROVU</name>
<feature type="region of interest" description="Disordered" evidence="1">
    <location>
        <begin position="209"/>
        <end position="234"/>
    </location>
</feature>
<dbReference type="PROSITE" id="PS50234">
    <property type="entry name" value="VWFA"/>
    <property type="match status" value="1"/>
</dbReference>
<dbReference type="SUPFAM" id="SSF53300">
    <property type="entry name" value="vWA-like"/>
    <property type="match status" value="1"/>
</dbReference>
<dbReference type="Proteomes" id="UP000503287">
    <property type="component" value="Chromosome"/>
</dbReference>
<accession>A0A6G6SQA9</accession>
<evidence type="ECO:0000256" key="1">
    <source>
        <dbReference type="SAM" id="MobiDB-lite"/>
    </source>
</evidence>
<protein>
    <submittedName>
        <fullName evidence="4">VWA domain-containing protein</fullName>
    </submittedName>
</protein>
<evidence type="ECO:0000259" key="3">
    <source>
        <dbReference type="PROSITE" id="PS50234"/>
    </source>
</evidence>
<dbReference type="AlphaFoldDB" id="A0A6G6SQA9"/>
<reference evidence="4 5" key="1">
    <citation type="submission" date="2020-01" db="EMBL/GenBank/DDBJ databases">
        <title>The genomic epidemiology of tigecycline resistance gene tet(X) variants in a swine farm in China.</title>
        <authorList>
            <person name="Peng K."/>
            <person name="Li R."/>
        </authorList>
    </citation>
    <scope>NUCLEOTIDE SEQUENCE [LARGE SCALE GENOMIC DNA]</scope>
    <source>
        <strain evidence="4 5">ZN3</strain>
    </source>
</reference>
<dbReference type="Gene3D" id="3.40.50.410">
    <property type="entry name" value="von Willebrand factor, type A domain"/>
    <property type="match status" value="1"/>
</dbReference>
<evidence type="ECO:0000313" key="5">
    <source>
        <dbReference type="Proteomes" id="UP000503287"/>
    </source>
</evidence>
<feature type="domain" description="VWFA" evidence="3">
    <location>
        <begin position="307"/>
        <end position="471"/>
    </location>
</feature>
<gene>
    <name evidence="4" type="ORF">GTH24_19070</name>
</gene>
<proteinExistence type="predicted"/>
<dbReference type="RefSeq" id="WP_072068885.1">
    <property type="nucleotide sequence ID" value="NZ_CP047344.1"/>
</dbReference>
<dbReference type="EMBL" id="CP047344">
    <property type="protein sequence ID" value="QIF95870.1"/>
    <property type="molecule type" value="Genomic_DNA"/>
</dbReference>
<dbReference type="InterPro" id="IPR002035">
    <property type="entry name" value="VWF_A"/>
</dbReference>
<keyword evidence="2" id="KW-0472">Membrane</keyword>
<evidence type="ECO:0000313" key="4">
    <source>
        <dbReference type="EMBL" id="QIF95870.1"/>
    </source>
</evidence>
<sequence length="507" mass="55119">MNRISRLTADISRADFALTHQQQLLQLLIQHFPTKYRALFATPEKKSDDVIEWYSAVSGNPVALTSLQGQEQQEIRRILDERLNDIKTQTALLASQNRITDEERHLLDTASTLPDSESVYVINGQPVITWWPRTTPLPPPIAQVTAGASAAAAGAALADVPAKTRNRWLRWLLLFLFLLFLILLASWLKGCFDPTAVPPVVEEKPAVVIPPEPVPEPEPIPEPEPVPEPIPEPIPEPVPVPEPIPEPKPVPKPVPVKKLTPLEACVQDELKKAGVTEKTANATCENRLASKIKQMCPADRPPELAPQVIIIFDASGSMALSMSLTEDDLDFISSTGKLFAGYDAEPRRITVARNAATKIINSIPSDMKITTVVASDCGVVKSSPAYGGNERSKLLNYIKRIEPDSGTPLAESIQRAGSLIKGNNRDTIIVLLSDGLESCDQDPCAAARTLKRAHPRAVINVVDILGTGAGNCVANATGGKVFTARNANEVSLMTRKAIEDYIPKNCK</sequence>
<dbReference type="SMART" id="SM00327">
    <property type="entry name" value="VWA"/>
    <property type="match status" value="1"/>
</dbReference>
<feature type="transmembrane region" description="Helical" evidence="2">
    <location>
        <begin position="168"/>
        <end position="188"/>
    </location>
</feature>